<name>A0ACC3CTF8_9PEZI</name>
<proteinExistence type="predicted"/>
<keyword evidence="2" id="KW-1185">Reference proteome</keyword>
<gene>
    <name evidence="1" type="ORF">LTS18_000857</name>
</gene>
<comment type="caution">
    <text evidence="1">The sequence shown here is derived from an EMBL/GenBank/DDBJ whole genome shotgun (WGS) entry which is preliminary data.</text>
</comment>
<evidence type="ECO:0000313" key="1">
    <source>
        <dbReference type="EMBL" id="KAK3044593.1"/>
    </source>
</evidence>
<evidence type="ECO:0000313" key="2">
    <source>
        <dbReference type="Proteomes" id="UP001186974"/>
    </source>
</evidence>
<sequence>MTSAGIDFLSPKQWWVFDSGDLRIPGFATPDDLLDAAFMEEPAKETPKNTPRKGSARATAKKSGVRLGGGQEALIRARIVMHLIALCDGVFPGGGEMNRPFVKAYQEVKGAKQQPDSATIERTIAILVQEGKLRRLTFTFNDKRSKNDVQKKILITSDVTPTDPRVRDVQRQMIRQYPVLYVPPQCWKPEWGLLPRGQWKPRVGDLPIDDSTTVERAGNAYRDHGLFKELQAMLDAHKPKPPTGLIPRTLGEEQKPQSLLPGEQRKNYNEVTLGAATGYHGRPR</sequence>
<feature type="non-terminal residue" evidence="1">
    <location>
        <position position="284"/>
    </location>
</feature>
<protein>
    <submittedName>
        <fullName evidence="1">Uncharacterized protein</fullName>
    </submittedName>
</protein>
<reference evidence="1" key="1">
    <citation type="submission" date="2024-09" db="EMBL/GenBank/DDBJ databases">
        <title>Black Yeasts Isolated from many extreme environments.</title>
        <authorList>
            <person name="Coleine C."/>
            <person name="Stajich J.E."/>
            <person name="Selbmann L."/>
        </authorList>
    </citation>
    <scope>NUCLEOTIDE SEQUENCE</scope>
    <source>
        <strain evidence="1">CCFEE 5737</strain>
    </source>
</reference>
<accession>A0ACC3CTF8</accession>
<dbReference type="Proteomes" id="UP001186974">
    <property type="component" value="Unassembled WGS sequence"/>
</dbReference>
<organism evidence="1 2">
    <name type="scientific">Coniosporium uncinatum</name>
    <dbReference type="NCBI Taxonomy" id="93489"/>
    <lineage>
        <taxon>Eukaryota</taxon>
        <taxon>Fungi</taxon>
        <taxon>Dikarya</taxon>
        <taxon>Ascomycota</taxon>
        <taxon>Pezizomycotina</taxon>
        <taxon>Dothideomycetes</taxon>
        <taxon>Dothideomycetes incertae sedis</taxon>
        <taxon>Coniosporium</taxon>
    </lineage>
</organism>
<dbReference type="EMBL" id="JAWDJW010011730">
    <property type="protein sequence ID" value="KAK3044593.1"/>
    <property type="molecule type" value="Genomic_DNA"/>
</dbReference>